<dbReference type="PROSITE" id="PS51123">
    <property type="entry name" value="OMPA_2"/>
    <property type="match status" value="1"/>
</dbReference>
<evidence type="ECO:0000313" key="8">
    <source>
        <dbReference type="Proteomes" id="UP000807785"/>
    </source>
</evidence>
<keyword evidence="5" id="KW-0732">Signal</keyword>
<comment type="caution">
    <text evidence="7">The sequence shown here is derived from an EMBL/GenBank/DDBJ whole genome shotgun (WGS) entry which is preliminary data.</text>
</comment>
<dbReference type="PANTHER" id="PTHR30329:SF21">
    <property type="entry name" value="LIPOPROTEIN YIAD-RELATED"/>
    <property type="match status" value="1"/>
</dbReference>
<dbReference type="GO" id="GO:0009279">
    <property type="term" value="C:cell outer membrane"/>
    <property type="evidence" value="ECO:0007669"/>
    <property type="project" value="UniProtKB-SubCell"/>
</dbReference>
<dbReference type="Gene3D" id="3.30.1330.60">
    <property type="entry name" value="OmpA-like domain"/>
    <property type="match status" value="1"/>
</dbReference>
<dbReference type="PRINTS" id="PR01021">
    <property type="entry name" value="OMPADOMAIN"/>
</dbReference>
<evidence type="ECO:0000313" key="7">
    <source>
        <dbReference type="EMBL" id="MBK6974932.1"/>
    </source>
</evidence>
<dbReference type="Pfam" id="PF00691">
    <property type="entry name" value="OmpA"/>
    <property type="match status" value="1"/>
</dbReference>
<dbReference type="InterPro" id="IPR006665">
    <property type="entry name" value="OmpA-like"/>
</dbReference>
<proteinExistence type="predicted"/>
<sequence>MNNLKTLRPTMLLLALLAAAGTALAGDVMLYRQGERPSPEDVARMLLGEPVDEPAVPIRTRGIRLLPDAPESAALPPKKEIERIARDPAPTHHAASSFALQVQFPFDSAEIQPDMLEALDAVAEGIRLAGRQIGIVIEGHTDASGSADYNLILSRRRAESVKNYLVLRHGLPASSFRVVGKGKYDPLVRDNPFAPENRRVQFRAGA</sequence>
<dbReference type="CDD" id="cd07185">
    <property type="entry name" value="OmpA_C-like"/>
    <property type="match status" value="1"/>
</dbReference>
<gene>
    <name evidence="7" type="ORF">IPH26_19035</name>
</gene>
<keyword evidence="3" id="KW-0998">Cell outer membrane</keyword>
<dbReference type="InterPro" id="IPR036737">
    <property type="entry name" value="OmpA-like_sf"/>
</dbReference>
<feature type="domain" description="OmpA-like" evidence="6">
    <location>
        <begin position="91"/>
        <end position="206"/>
    </location>
</feature>
<name>A0A9D7HM83_9PROT</name>
<comment type="subcellular location">
    <subcellularLocation>
        <location evidence="1">Cell outer membrane</location>
    </subcellularLocation>
</comment>
<feature type="signal peptide" evidence="5">
    <location>
        <begin position="1"/>
        <end position="25"/>
    </location>
</feature>
<evidence type="ECO:0000256" key="4">
    <source>
        <dbReference type="PROSITE-ProRule" id="PRU00473"/>
    </source>
</evidence>
<evidence type="ECO:0000256" key="5">
    <source>
        <dbReference type="SAM" id="SignalP"/>
    </source>
</evidence>
<evidence type="ECO:0000259" key="6">
    <source>
        <dbReference type="PROSITE" id="PS51123"/>
    </source>
</evidence>
<accession>A0A9D7HM83</accession>
<dbReference type="SUPFAM" id="SSF103088">
    <property type="entry name" value="OmpA-like"/>
    <property type="match status" value="1"/>
</dbReference>
<evidence type="ECO:0000256" key="2">
    <source>
        <dbReference type="ARBA" id="ARBA00023136"/>
    </source>
</evidence>
<dbReference type="AlphaFoldDB" id="A0A9D7HM83"/>
<evidence type="ECO:0000256" key="1">
    <source>
        <dbReference type="ARBA" id="ARBA00004442"/>
    </source>
</evidence>
<reference evidence="7" key="1">
    <citation type="submission" date="2020-10" db="EMBL/GenBank/DDBJ databases">
        <title>Connecting structure to function with the recovery of over 1000 high-quality activated sludge metagenome-assembled genomes encoding full-length rRNA genes using long-read sequencing.</title>
        <authorList>
            <person name="Singleton C.M."/>
            <person name="Petriglieri F."/>
            <person name="Kristensen J.M."/>
            <person name="Kirkegaard R.H."/>
            <person name="Michaelsen T.Y."/>
            <person name="Andersen M.H."/>
            <person name="Karst S.M."/>
            <person name="Dueholm M.S."/>
            <person name="Nielsen P.H."/>
            <person name="Albertsen M."/>
        </authorList>
    </citation>
    <scope>NUCLEOTIDE SEQUENCE</scope>
    <source>
        <strain evidence="7">Bjer_18-Q3-R1-45_BAT3C.347</strain>
    </source>
</reference>
<dbReference type="EMBL" id="JADJEV010000005">
    <property type="protein sequence ID" value="MBK6974932.1"/>
    <property type="molecule type" value="Genomic_DNA"/>
</dbReference>
<protein>
    <submittedName>
        <fullName evidence="7">OmpA family protein</fullName>
    </submittedName>
</protein>
<keyword evidence="2 4" id="KW-0472">Membrane</keyword>
<feature type="chain" id="PRO_5039710487" evidence="5">
    <location>
        <begin position="26"/>
        <end position="206"/>
    </location>
</feature>
<dbReference type="PANTHER" id="PTHR30329">
    <property type="entry name" value="STATOR ELEMENT OF FLAGELLAR MOTOR COMPLEX"/>
    <property type="match status" value="1"/>
</dbReference>
<dbReference type="Proteomes" id="UP000807785">
    <property type="component" value="Unassembled WGS sequence"/>
</dbReference>
<dbReference type="InterPro" id="IPR006664">
    <property type="entry name" value="OMP_bac"/>
</dbReference>
<organism evidence="7 8">
    <name type="scientific">Candidatus Methylophosphatis roskildensis</name>
    <dbReference type="NCBI Taxonomy" id="2899263"/>
    <lineage>
        <taxon>Bacteria</taxon>
        <taxon>Pseudomonadati</taxon>
        <taxon>Pseudomonadota</taxon>
        <taxon>Betaproteobacteria</taxon>
        <taxon>Nitrosomonadales</taxon>
        <taxon>Sterolibacteriaceae</taxon>
        <taxon>Candidatus Methylophosphatis</taxon>
    </lineage>
</organism>
<dbReference type="InterPro" id="IPR050330">
    <property type="entry name" value="Bact_OuterMem_StrucFunc"/>
</dbReference>
<evidence type="ECO:0000256" key="3">
    <source>
        <dbReference type="ARBA" id="ARBA00023237"/>
    </source>
</evidence>